<gene>
    <name evidence="1" type="ORF">CFK40_15690</name>
</gene>
<evidence type="ECO:0000313" key="1">
    <source>
        <dbReference type="EMBL" id="ASN06359.1"/>
    </source>
</evidence>
<dbReference type="RefSeq" id="WP_089533357.1">
    <property type="nucleotide sequence ID" value="NZ_CP022437.1"/>
</dbReference>
<reference evidence="1 2" key="1">
    <citation type="journal article" date="2003" name="Int. J. Syst. Evol. Microbiol.">
        <title>Virgibacillus carmonensis sp. nov., Virgibacillus necropolis sp. nov. and Virgibacillus picturae sp. nov., three novel species isolated from deteriorated mural paintings, transfer of the species of the genus salibacillus to Virgibacillus, as Virgibacillus marismortui comb. nov. and Virgibacillus salexigens comb. nov., and emended description of the genus Virgibacillus.</title>
        <authorList>
            <person name="Heyrman J."/>
            <person name="Logan N.A."/>
            <person name="Busse H.J."/>
            <person name="Balcaen A."/>
            <person name="Lebbe L."/>
            <person name="Rodriguez-Diaz M."/>
            <person name="Swings J."/>
            <person name="De Vos P."/>
        </authorList>
    </citation>
    <scope>NUCLEOTIDE SEQUENCE [LARGE SCALE GENOMIC DNA]</scope>
    <source>
        <strain evidence="1 2">LMG 19488</strain>
    </source>
</reference>
<dbReference type="KEGG" id="vne:CFK40_15690"/>
<protein>
    <submittedName>
        <fullName evidence="1">Uncharacterized protein</fullName>
    </submittedName>
</protein>
<dbReference type="Proteomes" id="UP000204391">
    <property type="component" value="Chromosome"/>
</dbReference>
<sequence>MLNPQKWLTAVLLHLQLAILLAEISSIHDSEQIELIKSQYKLGMAQIGLATTQQYLGIEKEADIDISKEVYTITKIISPIPLP</sequence>
<keyword evidence="2" id="KW-1185">Reference proteome</keyword>
<name>A0A221MFK6_9BACI</name>
<dbReference type="EMBL" id="CP022437">
    <property type="protein sequence ID" value="ASN06359.1"/>
    <property type="molecule type" value="Genomic_DNA"/>
</dbReference>
<accession>A0A221MFK6</accession>
<organism evidence="1 2">
    <name type="scientific">Virgibacillus necropolis</name>
    <dbReference type="NCBI Taxonomy" id="163877"/>
    <lineage>
        <taxon>Bacteria</taxon>
        <taxon>Bacillati</taxon>
        <taxon>Bacillota</taxon>
        <taxon>Bacilli</taxon>
        <taxon>Bacillales</taxon>
        <taxon>Bacillaceae</taxon>
        <taxon>Virgibacillus</taxon>
    </lineage>
</organism>
<proteinExistence type="predicted"/>
<dbReference type="AlphaFoldDB" id="A0A221MFK6"/>
<evidence type="ECO:0000313" key="2">
    <source>
        <dbReference type="Proteomes" id="UP000204391"/>
    </source>
</evidence>